<feature type="compositionally biased region" description="Low complexity" evidence="1">
    <location>
        <begin position="158"/>
        <end position="169"/>
    </location>
</feature>
<reference evidence="3 5" key="2">
    <citation type="submission" date="2017-02" db="EMBL/GenBank/DDBJ databases">
        <authorList>
            <person name="Peterson S.W."/>
        </authorList>
    </citation>
    <scope>NUCLEOTIDE SEQUENCE [LARGE SCALE GENOMIC DNA]</scope>
    <source>
        <strain evidence="3 5">DSM 9653</strain>
    </source>
</reference>
<feature type="region of interest" description="Disordered" evidence="1">
    <location>
        <begin position="139"/>
        <end position="189"/>
    </location>
</feature>
<dbReference type="OrthoDB" id="9790536at2"/>
<sequence length="404" mass="44254">MYVAVKGGEAAILATHDLVAEARRGDPAVPEISVAQIREQQALACARVMNEGSLYDQDLAALALKQSQGDVIEAAFLMRAYRTTLPRFGSSEPLDTAAMAIRRRVSATYKDLPGGQVLGPTYDYTHRLFDFALMEPQQAPSPLGWGEGMPRDAQNAGSPSVPSSDPASPGHLLPQGEKERAPLDATMPRVPDILGAEGLMEAEEPPEGDPRPFDLTRDPVSFPADRDVRLQSMARGDEGFLLGLGYSVQRGFGGTHPFVGEVRVGEVAVEFVPEELGFAVDLGDVTLTECQMVNQFQGSKDVPPQFTRGYGLVFGHSERKAMSMSLVDRALKARDFGEATNYPAQQDEFVLYHADNVEAAGFVEHLKLPHYVDFQGELELIRRIRREREERLAQEQNAMPEAAE</sequence>
<dbReference type="STRING" id="53254.SAMN05660750_01181"/>
<dbReference type="GO" id="GO:0016829">
    <property type="term" value="F:lyase activity"/>
    <property type="evidence" value="ECO:0007669"/>
    <property type="project" value="UniProtKB-KW"/>
</dbReference>
<evidence type="ECO:0000256" key="1">
    <source>
        <dbReference type="SAM" id="MobiDB-lite"/>
    </source>
</evidence>
<reference evidence="2 4" key="1">
    <citation type="submission" date="2015-10" db="EMBL/GenBank/DDBJ databases">
        <title>Draft genome of Bosea thiooxidans.</title>
        <authorList>
            <person name="Wang X."/>
        </authorList>
    </citation>
    <scope>NUCLEOTIDE SEQUENCE [LARGE SCALE GENOMIC DNA]</scope>
    <source>
        <strain evidence="2 4">CGMCC 9174</strain>
    </source>
</reference>
<keyword evidence="2" id="KW-0456">Lyase</keyword>
<dbReference type="Proteomes" id="UP000051562">
    <property type="component" value="Unassembled WGS sequence"/>
</dbReference>
<dbReference type="Pfam" id="PF05861">
    <property type="entry name" value="PhnI"/>
    <property type="match status" value="1"/>
</dbReference>
<dbReference type="EMBL" id="FUYX01000002">
    <property type="protein sequence ID" value="SKB52718.1"/>
    <property type="molecule type" value="Genomic_DNA"/>
</dbReference>
<keyword evidence="4" id="KW-1185">Reference proteome</keyword>
<evidence type="ECO:0000313" key="5">
    <source>
        <dbReference type="Proteomes" id="UP000190130"/>
    </source>
</evidence>
<dbReference type="RefSeq" id="WP_055730836.1">
    <property type="nucleotide sequence ID" value="NZ_FUYX01000002.1"/>
</dbReference>
<accession>A0A0Q3SQT5</accession>
<dbReference type="Proteomes" id="UP000190130">
    <property type="component" value="Unassembled WGS sequence"/>
</dbReference>
<protein>
    <submittedName>
        <fullName evidence="3">Alpha-D-ribose 1-methylphosphonate 5-triphosphate synthase subunit PhnI</fullName>
    </submittedName>
    <submittedName>
        <fullName evidence="2">Carbon-phosphorus lyase complex subunit PhnI</fullName>
    </submittedName>
</protein>
<dbReference type="AlphaFoldDB" id="A0A0Q3SQT5"/>
<evidence type="ECO:0000313" key="3">
    <source>
        <dbReference type="EMBL" id="SKB52718.1"/>
    </source>
</evidence>
<name>A0A0Q3SQT5_9HYPH</name>
<evidence type="ECO:0000313" key="2">
    <source>
        <dbReference type="EMBL" id="KQK27826.1"/>
    </source>
</evidence>
<dbReference type="InterPro" id="IPR008773">
    <property type="entry name" value="PhnI"/>
</dbReference>
<evidence type="ECO:0000313" key="4">
    <source>
        <dbReference type="Proteomes" id="UP000051562"/>
    </source>
</evidence>
<organism evidence="2 4">
    <name type="scientific">Bosea thiooxidans</name>
    <dbReference type="NCBI Taxonomy" id="53254"/>
    <lineage>
        <taxon>Bacteria</taxon>
        <taxon>Pseudomonadati</taxon>
        <taxon>Pseudomonadota</taxon>
        <taxon>Alphaproteobacteria</taxon>
        <taxon>Hyphomicrobiales</taxon>
        <taxon>Boseaceae</taxon>
        <taxon>Bosea</taxon>
    </lineage>
</organism>
<dbReference type="GO" id="GO:0019634">
    <property type="term" value="P:organic phosphonate metabolic process"/>
    <property type="evidence" value="ECO:0007669"/>
    <property type="project" value="InterPro"/>
</dbReference>
<dbReference type="PIRSF" id="PIRSF007313">
    <property type="entry name" value="PhnI"/>
    <property type="match status" value="1"/>
</dbReference>
<gene>
    <name evidence="2" type="ORF">ARD30_24550</name>
    <name evidence="3" type="ORF">SAMN05660750_01181</name>
</gene>
<dbReference type="EMBL" id="LMAR01000091">
    <property type="protein sequence ID" value="KQK27826.1"/>
    <property type="molecule type" value="Genomic_DNA"/>
</dbReference>
<proteinExistence type="predicted"/>